<reference evidence="2 3" key="1">
    <citation type="submission" date="2016-12" db="EMBL/GenBank/DDBJ databases">
        <authorList>
            <person name="Song W.-J."/>
            <person name="Kurnit D.M."/>
        </authorList>
    </citation>
    <scope>NUCLEOTIDE SEQUENCE [LARGE SCALE GENOMIC DNA]</scope>
    <source>
        <strain evidence="2 3">DSM 30827</strain>
    </source>
</reference>
<dbReference type="AlphaFoldDB" id="A0A1Q2HV21"/>
<keyword evidence="1" id="KW-1133">Transmembrane helix</keyword>
<accession>A0A1Q2HV21</accession>
<feature type="transmembrane region" description="Helical" evidence="1">
    <location>
        <begin position="65"/>
        <end position="91"/>
    </location>
</feature>
<feature type="transmembrane region" description="Helical" evidence="1">
    <location>
        <begin position="98"/>
        <end position="118"/>
    </location>
</feature>
<dbReference type="KEGG" id="cgv:CGLAU_03590"/>
<keyword evidence="3" id="KW-1185">Reference proteome</keyword>
<name>A0A1Q2HV21_9CORY</name>
<feature type="transmembrane region" description="Helical" evidence="1">
    <location>
        <begin position="170"/>
        <end position="191"/>
    </location>
</feature>
<evidence type="ECO:0000256" key="1">
    <source>
        <dbReference type="SAM" id="Phobius"/>
    </source>
</evidence>
<dbReference type="EMBL" id="CP019688">
    <property type="protein sequence ID" value="AQQ14695.1"/>
    <property type="molecule type" value="Genomic_DNA"/>
</dbReference>
<evidence type="ECO:0008006" key="4">
    <source>
        <dbReference type="Google" id="ProtNLM"/>
    </source>
</evidence>
<feature type="transmembrane region" description="Helical" evidence="1">
    <location>
        <begin position="20"/>
        <end position="45"/>
    </location>
</feature>
<sequence length="352" mass="38632">MLNTRARLWRVTAKQIGWALHWVVRMLAFFLLMPYALAKLGLMQMGKPDFPDLLITLGEKSPMGLLWTFMGFSPVVQFLAGLAEFVAAVLVLWRRTAWLGGLIGFVDLAVVWLLNMTFDIPVKIPSAVQALLYLLVLLPWLPRVFRFLAGRATEAVEPPRVITSEKIHRVTRFFPVLAVVASLGVGGYAMATGIPRALDREGTELSGVYSVAGGDIPPADDISQDDRWSEVAFGSYDGAQAGSFYRVEGETPEGEFHGLFALRRASGALQLGFYTLSGDQVTIQLTAAMTDDRVNAAPRGPVEATLQFTWHTDGDAVQLVPADGEAFVLTPSELGTTLLDQPFTWVSQPYNR</sequence>
<keyword evidence="1" id="KW-0812">Transmembrane</keyword>
<gene>
    <name evidence="2" type="ORF">CGLAU_03590</name>
</gene>
<keyword evidence="1" id="KW-0472">Membrane</keyword>
<protein>
    <recommendedName>
        <fullName evidence="4">DoxX</fullName>
    </recommendedName>
</protein>
<dbReference type="Proteomes" id="UP000217209">
    <property type="component" value="Chromosome"/>
</dbReference>
<evidence type="ECO:0000313" key="2">
    <source>
        <dbReference type="EMBL" id="AQQ14695.1"/>
    </source>
</evidence>
<feature type="transmembrane region" description="Helical" evidence="1">
    <location>
        <begin position="130"/>
        <end position="149"/>
    </location>
</feature>
<evidence type="ECO:0000313" key="3">
    <source>
        <dbReference type="Proteomes" id="UP000217209"/>
    </source>
</evidence>
<organism evidence="2 3">
    <name type="scientific">Corynebacterium glaucum</name>
    <dbReference type="NCBI Taxonomy" id="187491"/>
    <lineage>
        <taxon>Bacteria</taxon>
        <taxon>Bacillati</taxon>
        <taxon>Actinomycetota</taxon>
        <taxon>Actinomycetes</taxon>
        <taxon>Mycobacteriales</taxon>
        <taxon>Corynebacteriaceae</taxon>
        <taxon>Corynebacterium</taxon>
    </lineage>
</organism>
<proteinExistence type="predicted"/>